<dbReference type="Pfam" id="PF02545">
    <property type="entry name" value="Maf"/>
    <property type="match status" value="1"/>
</dbReference>
<dbReference type="HAMAP" id="MF_00528">
    <property type="entry name" value="Maf"/>
    <property type="match status" value="1"/>
</dbReference>
<evidence type="ECO:0000256" key="2">
    <source>
        <dbReference type="ARBA" id="ARBA00022801"/>
    </source>
</evidence>
<protein>
    <recommendedName>
        <fullName evidence="4">dTTP/UTP pyrophosphatase</fullName>
        <shortName evidence="4">dTTPase/UTPase</shortName>
        <ecNumber evidence="4">3.6.1.9</ecNumber>
    </recommendedName>
    <alternativeName>
        <fullName evidence="4">Nucleoside triphosphate pyrophosphatase</fullName>
    </alternativeName>
    <alternativeName>
        <fullName evidence="4">Nucleotide pyrophosphatase</fullName>
        <shortName evidence="4">Nucleotide PPase</shortName>
    </alternativeName>
</protein>
<comment type="function">
    <text evidence="4">Nucleoside triphosphate pyrophosphatase that hydrolyzes dTTP and UTP. May have a dual role in cell division arrest and in preventing the incorporation of modified nucleotides into cellular nucleic acids.</text>
</comment>
<name>A0ABX0HE41_9BACT</name>
<comment type="cofactor">
    <cofactor evidence="1 4">
        <name>a divalent metal cation</name>
        <dbReference type="ChEBI" id="CHEBI:60240"/>
    </cofactor>
</comment>
<dbReference type="EC" id="3.6.1.9" evidence="4"/>
<dbReference type="EMBL" id="JAANYN010000008">
    <property type="protein sequence ID" value="NHE58661.1"/>
    <property type="molecule type" value="Genomic_DNA"/>
</dbReference>
<evidence type="ECO:0000313" key="5">
    <source>
        <dbReference type="EMBL" id="NHE58661.1"/>
    </source>
</evidence>
<dbReference type="CDD" id="cd00555">
    <property type="entry name" value="Maf"/>
    <property type="match status" value="1"/>
</dbReference>
<sequence length="212" mass="23818">MAVLPNGKKEKTTNETKLEIPDKNIILASKSPRRQQLLRDLGLQFTTKSLDTDESFPNDLDPGRVAEYLAEKKAKAFLPYLYDEDLLITADTTVLVGSAILNKPGNETEAIEMLELIQGKSHKVITGVCIMDLEHQLLFSDCTEVSFSPLDTIEIKHYIKAFKPFDKAGGYGIQEWIGLIGINSIHGSYYTVMGLPVHKLYAYLKSNYDLKY</sequence>
<evidence type="ECO:0000256" key="1">
    <source>
        <dbReference type="ARBA" id="ARBA00001968"/>
    </source>
</evidence>
<dbReference type="Proteomes" id="UP000649799">
    <property type="component" value="Unassembled WGS sequence"/>
</dbReference>
<dbReference type="SUPFAM" id="SSF52972">
    <property type="entry name" value="ITPase-like"/>
    <property type="match status" value="1"/>
</dbReference>
<comment type="similarity">
    <text evidence="4">Belongs to the Maf family. YhdE subfamily.</text>
</comment>
<feature type="site" description="Important for substrate specificity" evidence="4">
    <location>
        <position position="33"/>
    </location>
</feature>
<dbReference type="Gene3D" id="3.90.950.10">
    <property type="match status" value="1"/>
</dbReference>
<proteinExistence type="inferred from homology"/>
<comment type="caution">
    <text evidence="5">The sequence shown here is derived from an EMBL/GenBank/DDBJ whole genome shotgun (WGS) entry which is preliminary data.</text>
</comment>
<comment type="subcellular location">
    <subcellularLocation>
        <location evidence="4">Cytoplasm</location>
    </subcellularLocation>
</comment>
<dbReference type="NCBIfam" id="TIGR00172">
    <property type="entry name" value="maf"/>
    <property type="match status" value="1"/>
</dbReference>
<keyword evidence="3 4" id="KW-0546">Nucleotide metabolism</keyword>
<gene>
    <name evidence="5" type="primary">maf</name>
    <name evidence="5" type="ORF">G9Q97_17765</name>
</gene>
<feature type="site" description="Important for substrate specificity" evidence="4">
    <location>
        <position position="174"/>
    </location>
</feature>
<comment type="caution">
    <text evidence="4">Lacks conserved residue(s) required for the propagation of feature annotation.</text>
</comment>
<dbReference type="InterPro" id="IPR029001">
    <property type="entry name" value="ITPase-like_fam"/>
</dbReference>
<keyword evidence="6" id="KW-1185">Reference proteome</keyword>
<dbReference type="PANTHER" id="PTHR43213:SF5">
    <property type="entry name" value="BIFUNCTIONAL DTTP_UTP PYROPHOSPHATASE_METHYLTRANSFERASE PROTEIN-RELATED"/>
    <property type="match status" value="1"/>
</dbReference>
<dbReference type="InterPro" id="IPR003697">
    <property type="entry name" value="Maf-like"/>
</dbReference>
<comment type="catalytic activity">
    <reaction evidence="4">
        <text>dTTP + H2O = dTMP + diphosphate + H(+)</text>
        <dbReference type="Rhea" id="RHEA:28534"/>
        <dbReference type="ChEBI" id="CHEBI:15377"/>
        <dbReference type="ChEBI" id="CHEBI:15378"/>
        <dbReference type="ChEBI" id="CHEBI:33019"/>
        <dbReference type="ChEBI" id="CHEBI:37568"/>
        <dbReference type="ChEBI" id="CHEBI:63528"/>
        <dbReference type="EC" id="3.6.1.9"/>
    </reaction>
</comment>
<reference evidence="5 6" key="1">
    <citation type="submission" date="2020-03" db="EMBL/GenBank/DDBJ databases">
        <title>Cyclobacterium plantarum sp. nov., a marine bacterium isolated from a coastal-marine wetland.</title>
        <authorList>
            <person name="Sanchez-Porro C."/>
            <person name="Ventosa A."/>
            <person name="Amoozegar M."/>
        </authorList>
    </citation>
    <scope>NUCLEOTIDE SEQUENCE [LARGE SCALE GENOMIC DNA]</scope>
    <source>
        <strain evidence="5 6">GBPx2</strain>
    </source>
</reference>
<feature type="site" description="Important for substrate specificity" evidence="4">
    <location>
        <position position="92"/>
    </location>
</feature>
<keyword evidence="2 4" id="KW-0378">Hydrolase</keyword>
<feature type="active site" description="Proton acceptor" evidence="4">
    <location>
        <position position="91"/>
    </location>
</feature>
<accession>A0ABX0HE41</accession>
<evidence type="ECO:0000256" key="3">
    <source>
        <dbReference type="ARBA" id="ARBA00023080"/>
    </source>
</evidence>
<organism evidence="5 6">
    <name type="scientific">Cyclobacterium plantarum</name>
    <dbReference type="NCBI Taxonomy" id="2716263"/>
    <lineage>
        <taxon>Bacteria</taxon>
        <taxon>Pseudomonadati</taxon>
        <taxon>Bacteroidota</taxon>
        <taxon>Cytophagia</taxon>
        <taxon>Cytophagales</taxon>
        <taxon>Cyclobacteriaceae</taxon>
        <taxon>Cyclobacterium</taxon>
    </lineage>
</organism>
<keyword evidence="4" id="KW-0963">Cytoplasm</keyword>
<dbReference type="PIRSF" id="PIRSF006305">
    <property type="entry name" value="Maf"/>
    <property type="match status" value="1"/>
</dbReference>
<evidence type="ECO:0000256" key="4">
    <source>
        <dbReference type="HAMAP-Rule" id="MF_00528"/>
    </source>
</evidence>
<evidence type="ECO:0000313" key="6">
    <source>
        <dbReference type="Proteomes" id="UP000649799"/>
    </source>
</evidence>
<dbReference type="RefSeq" id="WP_166149264.1">
    <property type="nucleotide sequence ID" value="NZ_JAANYN010000008.1"/>
</dbReference>
<dbReference type="PANTHER" id="PTHR43213">
    <property type="entry name" value="BIFUNCTIONAL DTTP/UTP PYROPHOSPHATASE/METHYLTRANSFERASE PROTEIN-RELATED"/>
    <property type="match status" value="1"/>
</dbReference>
<comment type="catalytic activity">
    <reaction evidence="4">
        <text>UTP + H2O = UMP + diphosphate + H(+)</text>
        <dbReference type="Rhea" id="RHEA:29395"/>
        <dbReference type="ChEBI" id="CHEBI:15377"/>
        <dbReference type="ChEBI" id="CHEBI:15378"/>
        <dbReference type="ChEBI" id="CHEBI:33019"/>
        <dbReference type="ChEBI" id="CHEBI:46398"/>
        <dbReference type="ChEBI" id="CHEBI:57865"/>
        <dbReference type="EC" id="3.6.1.9"/>
    </reaction>
</comment>